<sequence length="193" mass="22059">MEKKLTAKERILRVAEQLFYREGVRAVGIDRIIQESGVAKASFYRNFATKDDLVVAYLELHRERVMGNIAHARQQRPDSVLAQLRYLMEYTADRMKLPTYRGCAFMNTAVEFPETDHPDHVKALDSRNEVWNHIEDMAREAGLPKPRELTEQLRMLWSGAAMVAYINKEEFKPQSFSDAANALIDSQAAAAAK</sequence>
<dbReference type="PANTHER" id="PTHR47506">
    <property type="entry name" value="TRANSCRIPTIONAL REGULATORY PROTEIN"/>
    <property type="match status" value="1"/>
</dbReference>
<protein>
    <submittedName>
        <fullName evidence="6">TetR family transcriptional regulator</fullName>
    </submittedName>
</protein>
<evidence type="ECO:0000259" key="5">
    <source>
        <dbReference type="PROSITE" id="PS50977"/>
    </source>
</evidence>
<evidence type="ECO:0000256" key="2">
    <source>
        <dbReference type="ARBA" id="ARBA00023125"/>
    </source>
</evidence>
<keyword evidence="2 4" id="KW-0238">DNA-binding</keyword>
<name>A0A7X5C2H0_9BACL</name>
<feature type="domain" description="HTH tetR-type" evidence="5">
    <location>
        <begin position="5"/>
        <end position="65"/>
    </location>
</feature>
<dbReference type="PROSITE" id="PS50977">
    <property type="entry name" value="HTH_TETR_2"/>
    <property type="match status" value="1"/>
</dbReference>
<keyword evidence="7" id="KW-1185">Reference proteome</keyword>
<evidence type="ECO:0000313" key="7">
    <source>
        <dbReference type="Proteomes" id="UP000558113"/>
    </source>
</evidence>
<organism evidence="6 7">
    <name type="scientific">Paenibacillus sacheonensis</name>
    <dbReference type="NCBI Taxonomy" id="742054"/>
    <lineage>
        <taxon>Bacteria</taxon>
        <taxon>Bacillati</taxon>
        <taxon>Bacillota</taxon>
        <taxon>Bacilli</taxon>
        <taxon>Bacillales</taxon>
        <taxon>Paenibacillaceae</taxon>
        <taxon>Paenibacillus</taxon>
    </lineage>
</organism>
<evidence type="ECO:0000256" key="1">
    <source>
        <dbReference type="ARBA" id="ARBA00023015"/>
    </source>
</evidence>
<dbReference type="PANTHER" id="PTHR47506:SF6">
    <property type="entry name" value="HTH-TYPE TRANSCRIPTIONAL REPRESSOR NEMR"/>
    <property type="match status" value="1"/>
</dbReference>
<dbReference type="Proteomes" id="UP000558113">
    <property type="component" value="Unassembled WGS sequence"/>
</dbReference>
<dbReference type="EMBL" id="JAAAMU010000011">
    <property type="protein sequence ID" value="NBC71265.1"/>
    <property type="molecule type" value="Genomic_DNA"/>
</dbReference>
<dbReference type="SUPFAM" id="SSF48498">
    <property type="entry name" value="Tetracyclin repressor-like, C-terminal domain"/>
    <property type="match status" value="1"/>
</dbReference>
<dbReference type="SUPFAM" id="SSF46689">
    <property type="entry name" value="Homeodomain-like"/>
    <property type="match status" value="1"/>
</dbReference>
<keyword evidence="1" id="KW-0805">Transcription regulation</keyword>
<dbReference type="AlphaFoldDB" id="A0A7X5C2H0"/>
<dbReference type="InterPro" id="IPR009057">
    <property type="entry name" value="Homeodomain-like_sf"/>
</dbReference>
<dbReference type="InterPro" id="IPR001647">
    <property type="entry name" value="HTH_TetR"/>
</dbReference>
<evidence type="ECO:0000256" key="3">
    <source>
        <dbReference type="ARBA" id="ARBA00023163"/>
    </source>
</evidence>
<dbReference type="GO" id="GO:0003677">
    <property type="term" value="F:DNA binding"/>
    <property type="evidence" value="ECO:0007669"/>
    <property type="project" value="UniProtKB-UniRule"/>
</dbReference>
<proteinExistence type="predicted"/>
<dbReference type="InterPro" id="IPR036271">
    <property type="entry name" value="Tet_transcr_reg_TetR-rel_C_sf"/>
</dbReference>
<dbReference type="Gene3D" id="1.10.357.10">
    <property type="entry name" value="Tetracycline Repressor, domain 2"/>
    <property type="match status" value="1"/>
</dbReference>
<feature type="DNA-binding region" description="H-T-H motif" evidence="4">
    <location>
        <begin position="28"/>
        <end position="47"/>
    </location>
</feature>
<dbReference type="OrthoDB" id="116240at2"/>
<keyword evidence="3" id="KW-0804">Transcription</keyword>
<dbReference type="Pfam" id="PF00440">
    <property type="entry name" value="TetR_N"/>
    <property type="match status" value="1"/>
</dbReference>
<evidence type="ECO:0000313" key="6">
    <source>
        <dbReference type="EMBL" id="NBC71265.1"/>
    </source>
</evidence>
<comment type="caution">
    <text evidence="6">The sequence shown here is derived from an EMBL/GenBank/DDBJ whole genome shotgun (WGS) entry which is preliminary data.</text>
</comment>
<reference evidence="6 7" key="1">
    <citation type="submission" date="2020-01" db="EMBL/GenBank/DDBJ databases">
        <title>Paenibacillus soybeanensis sp. nov. isolated from the nodules of soybean (Glycine max(L.) Merr).</title>
        <authorList>
            <person name="Wang H."/>
        </authorList>
    </citation>
    <scope>NUCLEOTIDE SEQUENCE [LARGE SCALE GENOMIC DNA]</scope>
    <source>
        <strain evidence="6 7">DSM 23054</strain>
    </source>
</reference>
<evidence type="ECO:0000256" key="4">
    <source>
        <dbReference type="PROSITE-ProRule" id="PRU00335"/>
    </source>
</evidence>
<dbReference type="PRINTS" id="PR00455">
    <property type="entry name" value="HTHTETR"/>
</dbReference>
<dbReference type="RefSeq" id="WP_161701069.1">
    <property type="nucleotide sequence ID" value="NZ_JAAAMU010000011.1"/>
</dbReference>
<gene>
    <name evidence="6" type="ORF">GT003_19905</name>
</gene>
<accession>A0A7X5C2H0</accession>